<feature type="compositionally biased region" description="Basic and acidic residues" evidence="1">
    <location>
        <begin position="1517"/>
        <end position="1530"/>
    </location>
</feature>
<feature type="compositionally biased region" description="Basic residues" evidence="1">
    <location>
        <begin position="1274"/>
        <end position="1286"/>
    </location>
</feature>
<feature type="compositionally biased region" description="Pro residues" evidence="1">
    <location>
        <begin position="67"/>
        <end position="82"/>
    </location>
</feature>
<feature type="compositionally biased region" description="Low complexity" evidence="1">
    <location>
        <begin position="549"/>
        <end position="563"/>
    </location>
</feature>
<keyword evidence="4" id="KW-1185">Reference proteome</keyword>
<evidence type="ECO:0000313" key="3">
    <source>
        <dbReference type="EMBL" id="GJN93080.1"/>
    </source>
</evidence>
<feature type="region of interest" description="Disordered" evidence="1">
    <location>
        <begin position="1"/>
        <end position="95"/>
    </location>
</feature>
<feature type="compositionally biased region" description="Polar residues" evidence="1">
    <location>
        <begin position="751"/>
        <end position="760"/>
    </location>
</feature>
<feature type="compositionally biased region" description="Polar residues" evidence="1">
    <location>
        <begin position="720"/>
        <end position="740"/>
    </location>
</feature>
<feature type="compositionally biased region" description="Low complexity" evidence="1">
    <location>
        <begin position="474"/>
        <end position="542"/>
    </location>
</feature>
<feature type="compositionally biased region" description="Low complexity" evidence="1">
    <location>
        <begin position="1086"/>
        <end position="1105"/>
    </location>
</feature>
<dbReference type="Proteomes" id="UP001342314">
    <property type="component" value="Unassembled WGS sequence"/>
</dbReference>
<feature type="region of interest" description="Disordered" evidence="1">
    <location>
        <begin position="1352"/>
        <end position="1376"/>
    </location>
</feature>
<sequence>MLADLRTDAAQDGQREAAAAAAVAPSLAAPRSQQCVRRRFVKPPPSCYAPRTNHNPTKRARSGGPMRPAPSSPRLASPPPRSPQGGAAAQPAQPTVVAQATPTLGARSVGAQAATFPHHHHAPLLALGLVVVLLGGGFLAYRLAPGTKRPPTSRAHQKRIDNAVRSIQKAQGAAQASEPHVPSQQHKGTPGSAHAESNGSAGAGSSTSTPNASGSPRAGANNLRLVTNGSSDRASPSSALSELLPSPSCVASTSAAILTGLERIGSVASGAFGAATGRVTARAASSKGKERSMDESENGVTDAGTSGEAHASGLASPSLAAVGDGGLSKRGRGKKGTKSGVLSPTGETGRYPTRSPAPRLSLREIGVNSDKIATSDSGVQTSGTSSPAHPGPRLYARKDSDPTPRHHTPAKPPDPPPSTTDAFAQTSPRLLTFPVPSASSADPGEPLAAPAARPPVLPLPFDLHASFQSTPAESSDAPASCSLPLSSAASISSSSSYPISASPPRSPSPSRQSRSRSPTNSSSHVPSSSSGSGSPHLGRRPSGASGLLTAPTSSSASAASTSPSPSPGRSKNARRKSGAATVSVLAAATDAPESARVVGLPGAIAAPRKSSASAASTGAAPSTPGGVGGQRVASGQRSPMAMRRLSTASSNASSGSAGGGGGGGKGKGGGGKGKGKSEKDKDRDEETIRVSAGAGGKKQIRGLGVELDDDLDGRSDSYFPVSSNGLRTPSWTSPESSPHPSQRPGPPVSLIGTTLATPTAQRPPWSPQLMAQQYTMIPPPPPSTRPPSRGSSLSVPPSLAPTTPLHGVASQQQVQSPAQLQQAQQQQQHAYVLAQAHAQAQLQAQYQHAIALQLQAQQLMQRQQQQQQQQQRRRTTVNGEDSDGFLSPSATATPATPSGFVAHPYGVSSPPLGSSTNGPPTAMPSLGASWSASHPASPLMPSFAAAQQQQQQQHQQQQLAAYAALQGASPTAANFPPMSQNSPYANGSAQYLGSPSPNGPVAYPLMHPSPTSAQFQQQQLARLGPAAAVGPVPPQQARPRLTSSVSAVASFGGNGKAPPASPVSTNGGLSASLGPSGGGTGKRRSPSVSNGSPAPAPSSAGNSGPISGGVQLGDPPTSWKNRLKQAEMDADRTAKELEIARWRLAVLEEEQRTMELENQEALRALATRAMRAEARIKLLEESARTPQANEPNAVSPTSQPVSSSSSSAAPSSRTSPIHPLTWLDLDSVSFTNPRPVHPPRAPYPPSPNQGSQRWRNKRNSYGFGDANGNGGGGGRRRLSAGPRRKSSTTPSVAAAPPQEIESEDEEVLIVLDAPVRRPRVHPRQPPSRRSSYIGEDDAIDPEVSSFLDEEEIPSIDIDDSEPLAGGGVAGESEKGSRLHPEFVGFLPSFLSPGRAPSTSTNGSPLFDAVECAAPYDNEADTSVASLPSFTLDPSPSVETETEDAQAGDVGSSDEVPTPTVTKVDARPAKLDHPVLSPVTSEQYTPRLPHTSSPPASPSLARLSTPSQASRPARSRSSSRDHASGRLRPEETPLPPSPLVHASA</sequence>
<keyword evidence="2" id="KW-0472">Membrane</keyword>
<feature type="compositionally biased region" description="Polar residues" evidence="1">
    <location>
        <begin position="371"/>
        <end position="387"/>
    </location>
</feature>
<organism evidence="3 4">
    <name type="scientific">Rhodotorula paludigena</name>
    <dbReference type="NCBI Taxonomy" id="86838"/>
    <lineage>
        <taxon>Eukaryota</taxon>
        <taxon>Fungi</taxon>
        <taxon>Dikarya</taxon>
        <taxon>Basidiomycota</taxon>
        <taxon>Pucciniomycotina</taxon>
        <taxon>Microbotryomycetes</taxon>
        <taxon>Sporidiobolales</taxon>
        <taxon>Sporidiobolaceae</taxon>
        <taxon>Rhodotorula</taxon>
    </lineage>
</organism>
<keyword evidence="2" id="KW-0812">Transmembrane</keyword>
<feature type="compositionally biased region" description="Low complexity" evidence="1">
    <location>
        <begin position="1020"/>
        <end position="1030"/>
    </location>
</feature>
<feature type="compositionally biased region" description="Polar residues" evidence="1">
    <location>
        <begin position="969"/>
        <end position="996"/>
    </location>
</feature>
<feature type="region of interest" description="Disordered" evidence="1">
    <location>
        <begin position="166"/>
        <end position="246"/>
    </location>
</feature>
<comment type="caution">
    <text evidence="3">The sequence shown here is derived from an EMBL/GenBank/DDBJ whole genome shotgun (WGS) entry which is preliminary data.</text>
</comment>
<feature type="compositionally biased region" description="Low complexity" evidence="1">
    <location>
        <begin position="944"/>
        <end position="968"/>
    </location>
</feature>
<feature type="transmembrane region" description="Helical" evidence="2">
    <location>
        <begin position="124"/>
        <end position="144"/>
    </location>
</feature>
<feature type="region of interest" description="Disordered" evidence="1">
    <location>
        <begin position="1423"/>
        <end position="1543"/>
    </location>
</feature>
<evidence type="ECO:0000256" key="2">
    <source>
        <dbReference type="SAM" id="Phobius"/>
    </source>
</evidence>
<name>A0AAV5GKD6_9BASI</name>
<evidence type="ECO:0008006" key="5">
    <source>
        <dbReference type="Google" id="ProtNLM"/>
    </source>
</evidence>
<feature type="compositionally biased region" description="Basic and acidic residues" evidence="1">
    <location>
        <begin position="1"/>
        <end position="15"/>
    </location>
</feature>
<gene>
    <name evidence="3" type="ORF">Rhopal_006125-T1</name>
</gene>
<feature type="compositionally biased region" description="Polar residues" evidence="1">
    <location>
        <begin position="1009"/>
        <end position="1019"/>
    </location>
</feature>
<feature type="compositionally biased region" description="Low complexity" evidence="1">
    <location>
        <begin position="887"/>
        <end position="898"/>
    </location>
</feature>
<feature type="compositionally biased region" description="Low complexity" evidence="1">
    <location>
        <begin position="1490"/>
        <end position="1515"/>
    </location>
</feature>
<proteinExistence type="predicted"/>
<feature type="compositionally biased region" description="Low complexity" evidence="1">
    <location>
        <begin position="83"/>
        <end position="95"/>
    </location>
</feature>
<feature type="region of interest" description="Disordered" evidence="1">
    <location>
        <begin position="1177"/>
        <end position="1339"/>
    </location>
</feature>
<feature type="compositionally biased region" description="Low complexity" evidence="1">
    <location>
        <begin position="16"/>
        <end position="29"/>
    </location>
</feature>
<feature type="compositionally biased region" description="Basic and acidic residues" evidence="1">
    <location>
        <begin position="1463"/>
        <end position="1472"/>
    </location>
</feature>
<feature type="region of interest" description="Disordered" evidence="1">
    <location>
        <begin position="865"/>
        <end position="1131"/>
    </location>
</feature>
<feature type="compositionally biased region" description="Acidic residues" evidence="1">
    <location>
        <begin position="1352"/>
        <end position="1361"/>
    </location>
</feature>
<feature type="compositionally biased region" description="Basic and acidic residues" evidence="1">
    <location>
        <begin position="675"/>
        <end position="688"/>
    </location>
</feature>
<feature type="compositionally biased region" description="Pro residues" evidence="1">
    <location>
        <begin position="1235"/>
        <end position="1247"/>
    </location>
</feature>
<accession>A0AAV5GKD6</accession>
<feature type="compositionally biased region" description="Low complexity" evidence="1">
    <location>
        <begin position="809"/>
        <end position="838"/>
    </location>
</feature>
<evidence type="ECO:0000313" key="4">
    <source>
        <dbReference type="Proteomes" id="UP001342314"/>
    </source>
</evidence>
<feature type="compositionally biased region" description="Gly residues" evidence="1">
    <location>
        <begin position="656"/>
        <end position="672"/>
    </location>
</feature>
<evidence type="ECO:0000256" key="1">
    <source>
        <dbReference type="SAM" id="MobiDB-lite"/>
    </source>
</evidence>
<feature type="compositionally biased region" description="Low complexity" evidence="1">
    <location>
        <begin position="603"/>
        <end position="624"/>
    </location>
</feature>
<feature type="compositionally biased region" description="Low complexity" evidence="1">
    <location>
        <begin position="1194"/>
        <end position="1216"/>
    </location>
</feature>
<feature type="compositionally biased region" description="Polar residues" evidence="1">
    <location>
        <begin position="1423"/>
        <end position="1438"/>
    </location>
</feature>
<feature type="compositionally biased region" description="Low complexity" evidence="1">
    <location>
        <begin position="191"/>
        <end position="216"/>
    </location>
</feature>
<feature type="compositionally biased region" description="Low complexity" evidence="1">
    <location>
        <begin position="230"/>
        <end position="246"/>
    </location>
</feature>
<dbReference type="EMBL" id="BQKY01000013">
    <property type="protein sequence ID" value="GJN93080.1"/>
    <property type="molecule type" value="Genomic_DNA"/>
</dbReference>
<protein>
    <recommendedName>
        <fullName evidence="5">Proteophosphoglycan ppg4</fullName>
    </recommendedName>
</protein>
<keyword evidence="2" id="KW-1133">Transmembrane helix</keyword>
<feature type="region of interest" description="Disordered" evidence="1">
    <location>
        <begin position="283"/>
        <end position="838"/>
    </location>
</feature>
<reference evidence="3 4" key="1">
    <citation type="submission" date="2021-12" db="EMBL/GenBank/DDBJ databases">
        <title>High titer production of polyol ester of fatty acids by Rhodotorula paludigena BS15 towards product separation-free biomass refinery.</title>
        <authorList>
            <person name="Mano J."/>
            <person name="Ono H."/>
            <person name="Tanaka T."/>
            <person name="Naito K."/>
            <person name="Sushida H."/>
            <person name="Ike M."/>
            <person name="Tokuyasu K."/>
            <person name="Kitaoka M."/>
        </authorList>
    </citation>
    <scope>NUCLEOTIDE SEQUENCE [LARGE SCALE GENOMIC DNA]</scope>
    <source>
        <strain evidence="3 4">BS15</strain>
    </source>
</reference>